<evidence type="ECO:0000256" key="1">
    <source>
        <dbReference type="SAM" id="MobiDB-lite"/>
    </source>
</evidence>
<dbReference type="RefSeq" id="WP_184303027.1">
    <property type="nucleotide sequence ID" value="NZ_JACHXU010000003.1"/>
</dbReference>
<organism evidence="2 3">
    <name type="scientific">Aporhodopirellula rubra</name>
    <dbReference type="NCBI Taxonomy" id="980271"/>
    <lineage>
        <taxon>Bacteria</taxon>
        <taxon>Pseudomonadati</taxon>
        <taxon>Planctomycetota</taxon>
        <taxon>Planctomycetia</taxon>
        <taxon>Pirellulales</taxon>
        <taxon>Pirellulaceae</taxon>
        <taxon>Aporhodopirellula</taxon>
    </lineage>
</organism>
<feature type="region of interest" description="Disordered" evidence="1">
    <location>
        <begin position="1"/>
        <end position="51"/>
    </location>
</feature>
<dbReference type="AlphaFoldDB" id="A0A7W5H3M9"/>
<evidence type="ECO:0000313" key="2">
    <source>
        <dbReference type="EMBL" id="MBB3205462.1"/>
    </source>
</evidence>
<name>A0A7W5H3M9_9BACT</name>
<dbReference type="EMBL" id="JACHXU010000003">
    <property type="protein sequence ID" value="MBB3205462.1"/>
    <property type="molecule type" value="Genomic_DNA"/>
</dbReference>
<proteinExistence type="predicted"/>
<feature type="compositionally biased region" description="Acidic residues" evidence="1">
    <location>
        <begin position="36"/>
        <end position="48"/>
    </location>
</feature>
<accession>A0A7W5H3M9</accession>
<evidence type="ECO:0000313" key="3">
    <source>
        <dbReference type="Proteomes" id="UP000536179"/>
    </source>
</evidence>
<protein>
    <submittedName>
        <fullName evidence="2">Uncharacterized protein</fullName>
    </submittedName>
</protein>
<reference evidence="2 3" key="1">
    <citation type="submission" date="2020-08" db="EMBL/GenBank/DDBJ databases">
        <title>Genomic Encyclopedia of Type Strains, Phase III (KMG-III): the genomes of soil and plant-associated and newly described type strains.</title>
        <authorList>
            <person name="Whitman W."/>
        </authorList>
    </citation>
    <scope>NUCLEOTIDE SEQUENCE [LARGE SCALE GENOMIC DNA]</scope>
    <source>
        <strain evidence="2 3">CECT 8075</strain>
    </source>
</reference>
<sequence length="71" mass="7810">MDSESEPFDDAATLVEPSLTESLPEVESLVDRESEPESLPESEFEPLPDVEPLLLPLPESLLECEADPLSE</sequence>
<dbReference type="Proteomes" id="UP000536179">
    <property type="component" value="Unassembled WGS sequence"/>
</dbReference>
<keyword evidence="3" id="KW-1185">Reference proteome</keyword>
<comment type="caution">
    <text evidence="2">The sequence shown here is derived from an EMBL/GenBank/DDBJ whole genome shotgun (WGS) entry which is preliminary data.</text>
</comment>
<gene>
    <name evidence="2" type="ORF">FHS27_001262</name>
</gene>